<dbReference type="EMBL" id="CACVKT020001364">
    <property type="protein sequence ID" value="CAC5367565.1"/>
    <property type="molecule type" value="Genomic_DNA"/>
</dbReference>
<gene>
    <name evidence="1" type="ORF">MCOR_7417</name>
</gene>
<reference evidence="1 2" key="1">
    <citation type="submission" date="2020-06" db="EMBL/GenBank/DDBJ databases">
        <authorList>
            <person name="Li R."/>
            <person name="Bekaert M."/>
        </authorList>
    </citation>
    <scope>NUCLEOTIDE SEQUENCE [LARGE SCALE GENOMIC DNA]</scope>
    <source>
        <strain evidence="2">wild</strain>
    </source>
</reference>
<evidence type="ECO:0000313" key="1">
    <source>
        <dbReference type="EMBL" id="CAC5367565.1"/>
    </source>
</evidence>
<protein>
    <submittedName>
        <fullName evidence="1">Uncharacterized protein</fullName>
    </submittedName>
</protein>
<dbReference type="OrthoDB" id="6065233at2759"/>
<keyword evidence="2" id="KW-1185">Reference proteome</keyword>
<evidence type="ECO:0000313" key="2">
    <source>
        <dbReference type="Proteomes" id="UP000507470"/>
    </source>
</evidence>
<proteinExistence type="predicted"/>
<dbReference type="AlphaFoldDB" id="A0A6J8AI41"/>
<sequence length="232" mass="26069">MQTLVSATKTCKSKCNNFLQQLNIQEEKLIKLKVQVMQIKKFASDLQVFLATRQIDKLVTSEIESIKTSTDSLYDYKINLVLNSDIQKMSNGVVKNFGEIQVAEHATKLDIKELKIEQSQMHQKVQPASNVADINLQLIAKVGIKKEERMCIAGCAILPNGHLLFSNYHSTKLLEYSGEGNYIGSIQVSAAPFDITVLDPDRIIIPHQKTTFSVQTFVNNNVFCYDMNGPEV</sequence>
<dbReference type="Proteomes" id="UP000507470">
    <property type="component" value="Unassembled WGS sequence"/>
</dbReference>
<accession>A0A6J8AI41</accession>
<organism evidence="1 2">
    <name type="scientific">Mytilus coruscus</name>
    <name type="common">Sea mussel</name>
    <dbReference type="NCBI Taxonomy" id="42192"/>
    <lineage>
        <taxon>Eukaryota</taxon>
        <taxon>Metazoa</taxon>
        <taxon>Spiralia</taxon>
        <taxon>Lophotrochozoa</taxon>
        <taxon>Mollusca</taxon>
        <taxon>Bivalvia</taxon>
        <taxon>Autobranchia</taxon>
        <taxon>Pteriomorphia</taxon>
        <taxon>Mytilida</taxon>
        <taxon>Mytiloidea</taxon>
        <taxon>Mytilidae</taxon>
        <taxon>Mytilinae</taxon>
        <taxon>Mytilus</taxon>
    </lineage>
</organism>
<name>A0A6J8AI41_MYTCO</name>